<accession>A0A251ZVP2</accession>
<name>A0A251ZVP2_9PROT</name>
<organism evidence="1 2">
    <name type="scientific">Commensalibacter intestini</name>
    <dbReference type="NCBI Taxonomy" id="479936"/>
    <lineage>
        <taxon>Bacteria</taxon>
        <taxon>Pseudomonadati</taxon>
        <taxon>Pseudomonadota</taxon>
        <taxon>Alphaproteobacteria</taxon>
        <taxon>Acetobacterales</taxon>
        <taxon>Acetobacteraceae</taxon>
    </lineage>
</organism>
<dbReference type="Proteomes" id="UP000194946">
    <property type="component" value="Unassembled WGS sequence"/>
</dbReference>
<sequence>MRQLYNNEFEIVSGGGGYDNGGNNTQSTKLVWDPCSPNFAASVNAAVHEAYPGISSLHWDTSSPTWQSDLYTGISTAFPKIEIVNNNQGY</sequence>
<comment type="caution">
    <text evidence="1">The sequence shown here is derived from an EMBL/GenBank/DDBJ whole genome shotgun (WGS) entry which is preliminary data.</text>
</comment>
<keyword evidence="2" id="KW-1185">Reference proteome</keyword>
<gene>
    <name evidence="1" type="ORF">HK18_07615</name>
</gene>
<proteinExistence type="predicted"/>
<evidence type="ECO:0000313" key="1">
    <source>
        <dbReference type="EMBL" id="OUI78740.1"/>
    </source>
</evidence>
<reference evidence="2" key="1">
    <citation type="submission" date="2014-06" db="EMBL/GenBank/DDBJ databases">
        <authorList>
            <person name="Winans N.J."/>
            <person name="Newell P.D."/>
            <person name="Douglas A.E."/>
        </authorList>
    </citation>
    <scope>NUCLEOTIDE SEQUENCE [LARGE SCALE GENOMIC DNA]</scope>
    <source>
        <strain evidence="2">DmL_052</strain>
    </source>
</reference>
<dbReference type="EMBL" id="JOPB01000005">
    <property type="protein sequence ID" value="OUI78740.1"/>
    <property type="molecule type" value="Genomic_DNA"/>
</dbReference>
<dbReference type="RefSeq" id="WP_008854615.1">
    <property type="nucleotide sequence ID" value="NZ_JOPB01000005.1"/>
</dbReference>
<dbReference type="AlphaFoldDB" id="A0A251ZVP2"/>
<protein>
    <submittedName>
        <fullName evidence="1">Uncharacterized protein</fullName>
    </submittedName>
</protein>
<evidence type="ECO:0000313" key="2">
    <source>
        <dbReference type="Proteomes" id="UP000194946"/>
    </source>
</evidence>